<dbReference type="InterPro" id="IPR015898">
    <property type="entry name" value="G-protein_gamma-like_dom"/>
</dbReference>
<comment type="caution">
    <text evidence="2">The sequence shown here is derived from an EMBL/GenBank/DDBJ whole genome shotgun (WGS) entry which is preliminary data.</text>
</comment>
<protein>
    <recommendedName>
        <fullName evidence="1">G protein gamma domain-containing protein</fullName>
    </recommendedName>
</protein>
<dbReference type="EMBL" id="JASJQH010000127">
    <property type="protein sequence ID" value="KAK9766763.1"/>
    <property type="molecule type" value="Genomic_DNA"/>
</dbReference>
<keyword evidence="3" id="KW-1185">Reference proteome</keyword>
<reference evidence="2 3" key="1">
    <citation type="submission" date="2023-04" db="EMBL/GenBank/DDBJ databases">
        <title>Genome of Basidiobolus ranarum AG-B5.</title>
        <authorList>
            <person name="Stajich J.E."/>
            <person name="Carter-House D."/>
            <person name="Gryganskyi A."/>
        </authorList>
    </citation>
    <scope>NUCLEOTIDE SEQUENCE [LARGE SCALE GENOMIC DNA]</scope>
    <source>
        <strain evidence="2 3">AG-B5</strain>
    </source>
</reference>
<proteinExistence type="predicted"/>
<feature type="domain" description="G protein gamma" evidence="1">
    <location>
        <begin position="42"/>
        <end position="78"/>
    </location>
</feature>
<name>A0ABR2WZ31_9FUNG</name>
<evidence type="ECO:0000259" key="1">
    <source>
        <dbReference type="Pfam" id="PF00631"/>
    </source>
</evidence>
<organism evidence="2 3">
    <name type="scientific">Basidiobolus ranarum</name>
    <dbReference type="NCBI Taxonomy" id="34480"/>
    <lineage>
        <taxon>Eukaryota</taxon>
        <taxon>Fungi</taxon>
        <taxon>Fungi incertae sedis</taxon>
        <taxon>Zoopagomycota</taxon>
        <taxon>Entomophthoromycotina</taxon>
        <taxon>Basidiobolomycetes</taxon>
        <taxon>Basidiobolales</taxon>
        <taxon>Basidiobolaceae</taxon>
        <taxon>Basidiobolus</taxon>
    </lineage>
</organism>
<dbReference type="InterPro" id="IPR036284">
    <property type="entry name" value="GGL_sf"/>
</dbReference>
<evidence type="ECO:0000313" key="3">
    <source>
        <dbReference type="Proteomes" id="UP001479436"/>
    </source>
</evidence>
<dbReference type="Pfam" id="PF00631">
    <property type="entry name" value="G-gamma"/>
    <property type="match status" value="1"/>
</dbReference>
<accession>A0ABR2WZ31</accession>
<evidence type="ECO:0000313" key="2">
    <source>
        <dbReference type="EMBL" id="KAK9766763.1"/>
    </source>
</evidence>
<dbReference type="Proteomes" id="UP001479436">
    <property type="component" value="Unassembled WGS sequence"/>
</dbReference>
<gene>
    <name evidence="2" type="ORF">K7432_003924</name>
</gene>
<sequence length="106" mass="11783">MSNKLQVRSSGMVLRPDMLGKNRIGVITAISTETSPKPVPDHDTLTEELSRERIPVSQASCSLINFTVTKRDLLIPSTAMDRAIKRTSRYNIEPTESPPPCLCQIM</sequence>
<dbReference type="Gene3D" id="4.10.260.10">
    <property type="entry name" value="Transducin (heterotrimeric G protein), gamma chain"/>
    <property type="match status" value="1"/>
</dbReference>